<organism evidence="1">
    <name type="scientific">marine sediment metagenome</name>
    <dbReference type="NCBI Taxonomy" id="412755"/>
    <lineage>
        <taxon>unclassified sequences</taxon>
        <taxon>metagenomes</taxon>
        <taxon>ecological metagenomes</taxon>
    </lineage>
</organism>
<dbReference type="EMBL" id="LAZR01039776">
    <property type="protein sequence ID" value="KKL16161.1"/>
    <property type="molecule type" value="Genomic_DNA"/>
</dbReference>
<evidence type="ECO:0000313" key="1">
    <source>
        <dbReference type="EMBL" id="KKL16161.1"/>
    </source>
</evidence>
<reference evidence="1" key="1">
    <citation type="journal article" date="2015" name="Nature">
        <title>Complex archaea that bridge the gap between prokaryotes and eukaryotes.</title>
        <authorList>
            <person name="Spang A."/>
            <person name="Saw J.H."/>
            <person name="Jorgensen S.L."/>
            <person name="Zaremba-Niedzwiedzka K."/>
            <person name="Martijn J."/>
            <person name="Lind A.E."/>
            <person name="van Eijk R."/>
            <person name="Schleper C."/>
            <person name="Guy L."/>
            <person name="Ettema T.J."/>
        </authorList>
    </citation>
    <scope>NUCLEOTIDE SEQUENCE</scope>
</reference>
<feature type="non-terminal residue" evidence="1">
    <location>
        <position position="52"/>
    </location>
</feature>
<protein>
    <submittedName>
        <fullName evidence="1">Uncharacterized protein</fullName>
    </submittedName>
</protein>
<name>A0A0F9DEG2_9ZZZZ</name>
<dbReference type="AlphaFoldDB" id="A0A0F9DEG2"/>
<comment type="caution">
    <text evidence="1">The sequence shown here is derived from an EMBL/GenBank/DDBJ whole genome shotgun (WGS) entry which is preliminary data.</text>
</comment>
<proteinExistence type="predicted"/>
<sequence length="52" mass="6256">MICSVELPIKYLNHSGYFDFDFVIASTCLEYPEYMKYFMDMKDESPRFVILD</sequence>
<gene>
    <name evidence="1" type="ORF">LCGC14_2498390</name>
</gene>
<accession>A0A0F9DEG2</accession>